<accession>A0AAD1HYS5</accession>
<dbReference type="Proteomes" id="UP000467636">
    <property type="component" value="Chromosome"/>
</dbReference>
<proteinExistence type="predicted"/>
<gene>
    <name evidence="2" type="ORF">MTER_24510</name>
</gene>
<evidence type="ECO:0000313" key="2">
    <source>
        <dbReference type="EMBL" id="BBX23040.1"/>
    </source>
</evidence>
<sequence length="117" mass="12521">MGRFVAPAGPPLDYGSAGDWFRAVRCLDVALHYGQVDESCGRVANFLDSWEAANGGPPHRAPGVGGRMSTWLVQVAAGRGQFPAVTGEQKLSDHAVRDGWYPGLPPAPDLADYRDLE</sequence>
<feature type="region of interest" description="Disordered" evidence="1">
    <location>
        <begin position="97"/>
        <end position="117"/>
    </location>
</feature>
<evidence type="ECO:0000313" key="3">
    <source>
        <dbReference type="Proteomes" id="UP000467636"/>
    </source>
</evidence>
<name>A0AAD1HYS5_9MYCO</name>
<reference evidence="2 3" key="1">
    <citation type="journal article" date="2019" name="Emerg. Microbes Infect.">
        <title>Comprehensive subspecies identification of 175 nontuberculous mycobacteria species based on 7547 genomic profiles.</title>
        <authorList>
            <person name="Matsumoto Y."/>
            <person name="Kinjo T."/>
            <person name="Motooka D."/>
            <person name="Nabeya D."/>
            <person name="Jung N."/>
            <person name="Uechi K."/>
            <person name="Horii T."/>
            <person name="Iida T."/>
            <person name="Fujita J."/>
            <person name="Nakamura S."/>
        </authorList>
    </citation>
    <scope>NUCLEOTIDE SEQUENCE [LARGE SCALE GENOMIC DNA]</scope>
    <source>
        <strain evidence="2 3">JCM 12143</strain>
    </source>
</reference>
<organism evidence="2 3">
    <name type="scientific">Mycolicibacter terrae</name>
    <dbReference type="NCBI Taxonomy" id="1788"/>
    <lineage>
        <taxon>Bacteria</taxon>
        <taxon>Bacillati</taxon>
        <taxon>Actinomycetota</taxon>
        <taxon>Actinomycetes</taxon>
        <taxon>Mycobacteriales</taxon>
        <taxon>Mycobacteriaceae</taxon>
        <taxon>Mycolicibacter</taxon>
    </lineage>
</organism>
<protein>
    <submittedName>
        <fullName evidence="2">Uncharacterized protein</fullName>
    </submittedName>
</protein>
<evidence type="ECO:0000256" key="1">
    <source>
        <dbReference type="SAM" id="MobiDB-lite"/>
    </source>
</evidence>
<dbReference type="AlphaFoldDB" id="A0AAD1HYS5"/>
<keyword evidence="3" id="KW-1185">Reference proteome</keyword>
<dbReference type="EMBL" id="AP022564">
    <property type="protein sequence ID" value="BBX23040.1"/>
    <property type="molecule type" value="Genomic_DNA"/>
</dbReference>